<evidence type="ECO:0008006" key="4">
    <source>
        <dbReference type="Google" id="ProtNLM"/>
    </source>
</evidence>
<dbReference type="RefSeq" id="WP_074978830.1">
    <property type="nucleotide sequence ID" value="NZ_FPAG01000006.1"/>
</dbReference>
<feature type="transmembrane region" description="Helical" evidence="1">
    <location>
        <begin position="123"/>
        <end position="143"/>
    </location>
</feature>
<evidence type="ECO:0000313" key="3">
    <source>
        <dbReference type="Proteomes" id="UP000183209"/>
    </source>
</evidence>
<feature type="transmembrane region" description="Helical" evidence="1">
    <location>
        <begin position="155"/>
        <end position="173"/>
    </location>
</feature>
<feature type="transmembrane region" description="Helical" evidence="1">
    <location>
        <begin position="90"/>
        <end position="111"/>
    </location>
</feature>
<keyword evidence="1" id="KW-1133">Transmembrane helix</keyword>
<dbReference type="OrthoDB" id="1160343at2"/>
<dbReference type="EMBL" id="FPAG01000006">
    <property type="protein sequence ID" value="SFS93538.1"/>
    <property type="molecule type" value="Genomic_DNA"/>
</dbReference>
<dbReference type="AlphaFoldDB" id="A0A1I6TWS2"/>
<feature type="transmembrane region" description="Helical" evidence="1">
    <location>
        <begin position="61"/>
        <end position="83"/>
    </location>
</feature>
<dbReference type="Proteomes" id="UP000183209">
    <property type="component" value="Unassembled WGS sequence"/>
</dbReference>
<feature type="transmembrane region" description="Helical" evidence="1">
    <location>
        <begin position="7"/>
        <end position="24"/>
    </location>
</feature>
<name>A0A1I6TWS2_9FLAO</name>
<reference evidence="2 3" key="1">
    <citation type="submission" date="2016-10" db="EMBL/GenBank/DDBJ databases">
        <authorList>
            <person name="de Groot N.N."/>
        </authorList>
    </citation>
    <scope>NUCLEOTIDE SEQUENCE [LARGE SCALE GENOMIC DNA]</scope>
    <source>
        <strain evidence="2 3">CGMCC 1.6114</strain>
    </source>
</reference>
<keyword evidence="1" id="KW-0472">Membrane</keyword>
<sequence>MTDTKITAKYVLASAGAVLFTWLIHEFTHWVTSEALGYEAIMTLNTVSPLTGQEQTDWHKIYISASGPLITILQALIVFMFLLKKGWNKLVYPLLFTPLYMRVMAGFFNFIKPNDEGRVSDFFGLGLFTLSIIVSAILFFLVYRISKKHQLNWKFNILTLLVVIFFSSILIMADQFLGIRIL</sequence>
<protein>
    <recommendedName>
        <fullName evidence="4">Peptidase family M50</fullName>
    </recommendedName>
</protein>
<keyword evidence="1" id="KW-0812">Transmembrane</keyword>
<evidence type="ECO:0000256" key="1">
    <source>
        <dbReference type="SAM" id="Phobius"/>
    </source>
</evidence>
<evidence type="ECO:0000313" key="2">
    <source>
        <dbReference type="EMBL" id="SFS93538.1"/>
    </source>
</evidence>
<proteinExistence type="predicted"/>
<organism evidence="2 3">
    <name type="scientific">Zhouia amylolytica</name>
    <dbReference type="NCBI Taxonomy" id="376730"/>
    <lineage>
        <taxon>Bacteria</taxon>
        <taxon>Pseudomonadati</taxon>
        <taxon>Bacteroidota</taxon>
        <taxon>Flavobacteriia</taxon>
        <taxon>Flavobacteriales</taxon>
        <taxon>Flavobacteriaceae</taxon>
        <taxon>Zhouia</taxon>
    </lineage>
</organism>
<gene>
    <name evidence="2" type="ORF">SAMN04487906_2193</name>
</gene>
<accession>A0A1I6TWS2</accession>